<dbReference type="SUPFAM" id="SSF48230">
    <property type="entry name" value="Chondroitin AC/alginate lyase"/>
    <property type="match status" value="1"/>
</dbReference>
<dbReference type="Pfam" id="PF07940">
    <property type="entry name" value="Hepar_II_III_C"/>
    <property type="match status" value="1"/>
</dbReference>
<dbReference type="RefSeq" id="WP_108993494.1">
    <property type="nucleotide sequence ID" value="NZ_BDQX01000171.1"/>
</dbReference>
<evidence type="ECO:0000313" key="6">
    <source>
        <dbReference type="EMBL" id="GBG08556.1"/>
    </source>
</evidence>
<accession>A0A2R5EPC3</accession>
<protein>
    <submittedName>
        <fullName evidence="6">Heparinase II/III</fullName>
    </submittedName>
</protein>
<comment type="caution">
    <text evidence="6">The sequence shown here is derived from an EMBL/GenBank/DDBJ whole genome shotgun (WGS) entry which is preliminary data.</text>
</comment>
<dbReference type="GO" id="GO:0042597">
    <property type="term" value="C:periplasmic space"/>
    <property type="evidence" value="ECO:0007669"/>
    <property type="project" value="UniProtKB-SubCell"/>
</dbReference>
<evidence type="ECO:0000313" key="7">
    <source>
        <dbReference type="Proteomes" id="UP000245202"/>
    </source>
</evidence>
<evidence type="ECO:0000256" key="2">
    <source>
        <dbReference type="ARBA" id="ARBA00022729"/>
    </source>
</evidence>
<dbReference type="Proteomes" id="UP000245202">
    <property type="component" value="Unassembled WGS sequence"/>
</dbReference>
<dbReference type="Gene3D" id="2.70.98.70">
    <property type="match status" value="1"/>
</dbReference>
<keyword evidence="2" id="KW-0732">Signal</keyword>
<sequence>MIQVSEDKRRLQALIERAEAIVDARGCYYTDGAKLAIDDLMQAAREALKGENGLPFKRNREFYAPREEEAVLFATKRYTMVPPFAKESNVYTSYGMEPALEWFEEQDLLRGGKERLVYKTDLALSKANELLHNARIGDEVGCLDDEAVRKLRASAATVEQLKPSSDDALSDHSSEELALAVVDCFNRIRECRYSRVLRTDVDPYASLYLTGEGLQQVKAVIESDPLVREQYERIAGIAGHFSLDDLEKAVANIKDGESDYDELNQHFYLWSSTDKIVNFQAPEHAAKASLSFVLPSEENEEEGLGHVWIDQLEILSASGGSLKIRNAGFDEGSDSPDFWVPEARKGNPHMRWESEYPYCGGGDRKRLEPANPSSQVATKHKEGVRNHSLYLCNPTREDEAAWTCIEPFNVESGVGYTLTFQAKLDGKLKAGLKTVVTYYNESGAPIGEYTYLFNRKSSIPGGRFQLAMQCDAIQYALTGEIEYAMKVKYALLYILHDFSQGAEHWMVTNLRPEGSDSYGAVQGGRLLSSAAVSYSMIKQAHIFSGEEKRQFYALVEYLLRYMLDLRDRTEWTTREAQEGCSNWQTDMCAGTGLMMMALTDFPNRHTWLYNADAILKAQLELNVNPDSSWPESIRYHHAALERFAGYAKAAHNVLGDNWFETTPLARMFGFSIEMQTPGYEYFGGRIGTPPFGDHALGDGSEFGSFATYLADVAKVDRKLADRMYHTWTAAGKPFKKLWGEGIVLENLLGQGDNYVPSTPLELSSTASFPDAGIYIFRNETGDSKQSYFGIMSSPGPIAHGHLDQGAFVIYKNNIPLVMDSGIEGYFDSGTSWHISSYSHACLQFATRQTVIPSHNSGAINLSAGTYSLERGWVDVPRTSKVLEVQLGEDLERITIEIANPEGQGRHIRHVTYVKQADLYVIRDTVEDFTGLVQFTIPVASKQTKVEGSALLSEGVYGVDLETVFIRPLQSIKVEKGRSTPFFDSGDDGVTMMEYIRAVADASEGFLTVLYPKERGQQKLRTKTDQDGTIILHAGKLSCELKAAPEQYGVVVSQTEREGAEQR</sequence>
<evidence type="ECO:0000256" key="3">
    <source>
        <dbReference type="ARBA" id="ARBA00022764"/>
    </source>
</evidence>
<name>A0A2R5EPC3_9BACL</name>
<evidence type="ECO:0000256" key="4">
    <source>
        <dbReference type="ARBA" id="ARBA00023239"/>
    </source>
</evidence>
<proteinExistence type="predicted"/>
<dbReference type="PANTHER" id="PTHR39210">
    <property type="entry name" value="HEPARIN-SULFATE LYASE"/>
    <property type="match status" value="1"/>
</dbReference>
<feature type="domain" description="Heparinase II/III-like C-terminal" evidence="5">
    <location>
        <begin position="765"/>
        <end position="847"/>
    </location>
</feature>
<comment type="subcellular location">
    <subcellularLocation>
        <location evidence="1">Periplasm</location>
    </subcellularLocation>
</comment>
<dbReference type="InterPro" id="IPR012480">
    <property type="entry name" value="Hepar_II_III_C"/>
</dbReference>
<gene>
    <name evidence="6" type="ORF">PAT3040_03143</name>
</gene>
<dbReference type="AlphaFoldDB" id="A0A2R5EPC3"/>
<evidence type="ECO:0000256" key="1">
    <source>
        <dbReference type="ARBA" id="ARBA00004418"/>
    </source>
</evidence>
<dbReference type="PANTHER" id="PTHR39210:SF1">
    <property type="entry name" value="HEPARIN-SULFATE LYASE"/>
    <property type="match status" value="1"/>
</dbReference>
<evidence type="ECO:0000259" key="5">
    <source>
        <dbReference type="Pfam" id="PF07940"/>
    </source>
</evidence>
<organism evidence="6 7">
    <name type="scientific">Paenibacillus agaridevorans</name>
    <dbReference type="NCBI Taxonomy" id="171404"/>
    <lineage>
        <taxon>Bacteria</taxon>
        <taxon>Bacillati</taxon>
        <taxon>Bacillota</taxon>
        <taxon>Bacilli</taxon>
        <taxon>Bacillales</taxon>
        <taxon>Paenibacillaceae</taxon>
        <taxon>Paenibacillus</taxon>
    </lineage>
</organism>
<keyword evidence="7" id="KW-1185">Reference proteome</keyword>
<dbReference type="Gene3D" id="1.50.10.100">
    <property type="entry name" value="Chondroitin AC/alginate lyase"/>
    <property type="match status" value="1"/>
</dbReference>
<keyword evidence="4" id="KW-0456">Lyase</keyword>
<dbReference type="GO" id="GO:0016829">
    <property type="term" value="F:lyase activity"/>
    <property type="evidence" value="ECO:0007669"/>
    <property type="project" value="UniProtKB-KW"/>
</dbReference>
<dbReference type="EMBL" id="BDQX01000171">
    <property type="protein sequence ID" value="GBG08556.1"/>
    <property type="molecule type" value="Genomic_DNA"/>
</dbReference>
<dbReference type="InterPro" id="IPR008929">
    <property type="entry name" value="Chondroitin_lyas"/>
</dbReference>
<keyword evidence="3" id="KW-0574">Periplasm</keyword>
<reference evidence="6 7" key="1">
    <citation type="submission" date="2017-08" db="EMBL/GenBank/DDBJ databases">
        <title>Substantial Increase in Enzyme Production by Combined Drug-Resistance Mutations in Paenibacillus agaridevorans.</title>
        <authorList>
            <person name="Tanaka Y."/>
            <person name="Funane K."/>
            <person name="Hosaka T."/>
            <person name="Shiwa Y."/>
            <person name="Fujita N."/>
            <person name="Miyazaki T."/>
            <person name="Yoshikawa H."/>
            <person name="Murakami K."/>
            <person name="Kasahara K."/>
            <person name="Inaoka T."/>
            <person name="Hiraga Y."/>
            <person name="Ochi K."/>
        </authorList>
    </citation>
    <scope>NUCLEOTIDE SEQUENCE [LARGE SCALE GENOMIC DNA]</scope>
    <source>
        <strain evidence="6 7">T-3040</strain>
    </source>
</reference>